<feature type="compositionally biased region" description="Basic and acidic residues" evidence="1">
    <location>
        <begin position="75"/>
        <end position="87"/>
    </location>
</feature>
<keyword evidence="2" id="KW-1133">Transmembrane helix</keyword>
<dbReference type="GO" id="GO:0016989">
    <property type="term" value="F:sigma factor antagonist activity"/>
    <property type="evidence" value="ECO:0007669"/>
    <property type="project" value="TreeGrafter"/>
</dbReference>
<dbReference type="PANTHER" id="PTHR30273:SF2">
    <property type="entry name" value="PROTEIN FECR"/>
    <property type="match status" value="1"/>
</dbReference>
<keyword evidence="2" id="KW-0472">Membrane</keyword>
<dbReference type="PIRSF" id="PIRSF018266">
    <property type="entry name" value="FecR"/>
    <property type="match status" value="1"/>
</dbReference>
<reference evidence="5 6" key="1">
    <citation type="submission" date="2019-12" db="EMBL/GenBank/DDBJ databases">
        <title>The draft genomic sequence of strain Chitinophaga oryziterrae JCM 16595.</title>
        <authorList>
            <person name="Zhang X."/>
        </authorList>
    </citation>
    <scope>NUCLEOTIDE SEQUENCE [LARGE SCALE GENOMIC DNA]</scope>
    <source>
        <strain evidence="5 6">JCM 16595</strain>
    </source>
</reference>
<evidence type="ECO:0000259" key="4">
    <source>
        <dbReference type="Pfam" id="PF16344"/>
    </source>
</evidence>
<evidence type="ECO:0000256" key="2">
    <source>
        <dbReference type="SAM" id="Phobius"/>
    </source>
</evidence>
<comment type="caution">
    <text evidence="5">The sequence shown here is derived from an EMBL/GenBank/DDBJ whole genome shotgun (WGS) entry which is preliminary data.</text>
</comment>
<protein>
    <submittedName>
        <fullName evidence="5">DUF4974 domain-containing protein</fullName>
    </submittedName>
</protein>
<sequence>MLYSDEALYTLLCKYVLSEADTEERLWVEEWLQTDARHPQLLAALEKVLRQIPYREDAADTEIAWQRLSAKMEDDQVKESPIKDNRKGNSPVEESLRTEPKRNTWWMAAAIFVLAAGAGLWWIAARNNRAQTFTGPVMAQLKDGSTIQLDSLAQLEVLPGFGSRQRLVKLTGKAVFDVTPDAVHPFIVKLGEREVKVLGTKFTIDCTDKGFLRVHVNSGRVMVKDNRDSVILSTGMLLEHQAGQSVKVAGHVMNAEKKELVFTDTPLSEVLQTIGVVYNKQVTADSMLLGLPVTATFTGEPVENVLSAIAYMTNTIIIQHVSGIELKKHEE</sequence>
<dbReference type="InterPro" id="IPR012373">
    <property type="entry name" value="Ferrdict_sens_TM"/>
</dbReference>
<proteinExistence type="predicted"/>
<evidence type="ECO:0000313" key="6">
    <source>
        <dbReference type="Proteomes" id="UP000468388"/>
    </source>
</evidence>
<name>A0A6N8J3Y2_9BACT</name>
<evidence type="ECO:0000259" key="3">
    <source>
        <dbReference type="Pfam" id="PF04773"/>
    </source>
</evidence>
<feature type="domain" description="FecR protein" evidence="3">
    <location>
        <begin position="139"/>
        <end position="221"/>
    </location>
</feature>
<feature type="region of interest" description="Disordered" evidence="1">
    <location>
        <begin position="75"/>
        <end position="97"/>
    </location>
</feature>
<dbReference type="InterPro" id="IPR032508">
    <property type="entry name" value="FecR_C"/>
</dbReference>
<feature type="transmembrane region" description="Helical" evidence="2">
    <location>
        <begin position="105"/>
        <end position="124"/>
    </location>
</feature>
<dbReference type="Pfam" id="PF16344">
    <property type="entry name" value="FecR_C"/>
    <property type="match status" value="1"/>
</dbReference>
<accession>A0A6N8J3Y2</accession>
<dbReference type="EMBL" id="WRXO01000001">
    <property type="protein sequence ID" value="MVT38976.1"/>
    <property type="molecule type" value="Genomic_DNA"/>
</dbReference>
<evidence type="ECO:0000313" key="5">
    <source>
        <dbReference type="EMBL" id="MVT38976.1"/>
    </source>
</evidence>
<evidence type="ECO:0000256" key="1">
    <source>
        <dbReference type="SAM" id="MobiDB-lite"/>
    </source>
</evidence>
<dbReference type="Proteomes" id="UP000468388">
    <property type="component" value="Unassembled WGS sequence"/>
</dbReference>
<feature type="domain" description="Protein FecR C-terminal" evidence="4">
    <location>
        <begin position="259"/>
        <end position="314"/>
    </location>
</feature>
<dbReference type="RefSeq" id="WP_157297687.1">
    <property type="nucleotide sequence ID" value="NZ_BAAAZB010000005.1"/>
</dbReference>
<gene>
    <name evidence="5" type="ORF">GO495_00145</name>
</gene>
<organism evidence="5 6">
    <name type="scientific">Chitinophaga oryziterrae</name>
    <dbReference type="NCBI Taxonomy" id="1031224"/>
    <lineage>
        <taxon>Bacteria</taxon>
        <taxon>Pseudomonadati</taxon>
        <taxon>Bacteroidota</taxon>
        <taxon>Chitinophagia</taxon>
        <taxon>Chitinophagales</taxon>
        <taxon>Chitinophagaceae</taxon>
        <taxon>Chitinophaga</taxon>
    </lineage>
</organism>
<dbReference type="InterPro" id="IPR006860">
    <property type="entry name" value="FecR"/>
</dbReference>
<dbReference type="PANTHER" id="PTHR30273">
    <property type="entry name" value="PERIPLASMIC SIGNAL SENSOR AND SIGMA FACTOR ACTIVATOR FECR-RELATED"/>
    <property type="match status" value="1"/>
</dbReference>
<keyword evidence="2" id="KW-0812">Transmembrane</keyword>
<dbReference type="OrthoDB" id="641176at2"/>
<dbReference type="Gene3D" id="3.55.50.30">
    <property type="match status" value="1"/>
</dbReference>
<dbReference type="AlphaFoldDB" id="A0A6N8J3Y2"/>
<dbReference type="Pfam" id="PF04773">
    <property type="entry name" value="FecR"/>
    <property type="match status" value="1"/>
</dbReference>
<keyword evidence="6" id="KW-1185">Reference proteome</keyword>
<dbReference type="Gene3D" id="2.60.120.1440">
    <property type="match status" value="1"/>
</dbReference>